<dbReference type="PANTHER" id="PTHR19818">
    <property type="entry name" value="ZINC FINGER PROTEIN ZIC AND GLI"/>
    <property type="match status" value="1"/>
</dbReference>
<dbReference type="AlphaFoldDB" id="A0A367LLX8"/>
<dbReference type="GO" id="GO:0000978">
    <property type="term" value="F:RNA polymerase II cis-regulatory region sequence-specific DNA binding"/>
    <property type="evidence" value="ECO:0007669"/>
    <property type="project" value="TreeGrafter"/>
</dbReference>
<feature type="domain" description="C2H2-type" evidence="7">
    <location>
        <begin position="469"/>
        <end position="498"/>
    </location>
</feature>
<evidence type="ECO:0000313" key="8">
    <source>
        <dbReference type="EMBL" id="RCI15428.1"/>
    </source>
</evidence>
<dbReference type="GO" id="GO:0000981">
    <property type="term" value="F:DNA-binding transcription factor activity, RNA polymerase II-specific"/>
    <property type="evidence" value="ECO:0007669"/>
    <property type="project" value="TreeGrafter"/>
</dbReference>
<feature type="domain" description="C2H2-type" evidence="7">
    <location>
        <begin position="499"/>
        <end position="521"/>
    </location>
</feature>
<dbReference type="GO" id="GO:0008270">
    <property type="term" value="F:zinc ion binding"/>
    <property type="evidence" value="ECO:0007669"/>
    <property type="project" value="UniProtKB-KW"/>
</dbReference>
<sequence>MDPHSAFHGHVDHNVTPTSMIDYHALVVPDDDDHYRDMQTTDMLRHQRQHHPPPSLPWPPAFDLGAPPALQPPVCLPLCGQGDGDDDDDCASDCSATCDRPCASQCGDVVCCDDDACESSELCRDEACQDRPCMDENCRTDRDDAAAAAVLTSFGDNSQLPMMSYADHTLQQFMPCASLSTMLTLPDGSSCFPNQPCNMTMEYALANHIAQYHDPSYGLAHANKCVANDPAQVMPRCTLPKMSLEDNQYLSSLSASECGFQVQDPSAFADHIFEDHLPVLEYHQAAVTLPAITRPPPAPPPPHMIHHDQQHFSPSSSPLTTLSGGPALSATPSSLTSFAAPSPLESIATRSLSPPAAGSVALAQEDQFTCRWIDQHGSICGRRFDNDEQLQKHCKLDHLKPLRKARVGFRCGWANCTRSTSFSQRSKLERHMQVHTGYKPVHCDVCGAALSAKQALEQHKRIHTGETPWLCKFPDCGCAFKQQSALTMHERTHTGLKPLKCEICFKRFSESSNLSKHRRTHNVKGLHECKICGKDFHRLDQLRRHVSTNHKDQHAELDALFGRAKPRYQATLKVTKPIKTVASKTVLQPLDSGAPVDQMLKWRA</sequence>
<accession>A0A367LLX8</accession>
<dbReference type="Gene3D" id="3.30.160.60">
    <property type="entry name" value="Classic Zinc Finger"/>
    <property type="match status" value="5"/>
</dbReference>
<feature type="domain" description="C2H2-type" evidence="7">
    <location>
        <begin position="368"/>
        <end position="398"/>
    </location>
</feature>
<feature type="compositionally biased region" description="Pro residues" evidence="6">
    <location>
        <begin position="294"/>
        <end position="303"/>
    </location>
</feature>
<evidence type="ECO:0000256" key="5">
    <source>
        <dbReference type="PROSITE-ProRule" id="PRU00042"/>
    </source>
</evidence>
<feature type="domain" description="C2H2-type" evidence="7">
    <location>
        <begin position="441"/>
        <end position="468"/>
    </location>
</feature>
<gene>
    <name evidence="8" type="ORF">L249_3465</name>
</gene>
<keyword evidence="3 5" id="KW-0863">Zinc-finger</keyword>
<dbReference type="Proteomes" id="UP000253664">
    <property type="component" value="Unassembled WGS sequence"/>
</dbReference>
<evidence type="ECO:0000256" key="2">
    <source>
        <dbReference type="ARBA" id="ARBA00022737"/>
    </source>
</evidence>
<feature type="region of interest" description="Disordered" evidence="6">
    <location>
        <begin position="44"/>
        <end position="64"/>
    </location>
</feature>
<keyword evidence="4" id="KW-0862">Zinc</keyword>
<dbReference type="GO" id="GO:0005634">
    <property type="term" value="C:nucleus"/>
    <property type="evidence" value="ECO:0007669"/>
    <property type="project" value="UniProtKB-ARBA"/>
</dbReference>
<evidence type="ECO:0000256" key="4">
    <source>
        <dbReference type="ARBA" id="ARBA00022833"/>
    </source>
</evidence>
<dbReference type="InterPro" id="IPR036236">
    <property type="entry name" value="Znf_C2H2_sf"/>
</dbReference>
<feature type="domain" description="C2H2-type" evidence="7">
    <location>
        <begin position="527"/>
        <end position="555"/>
    </location>
</feature>
<keyword evidence="1" id="KW-0479">Metal-binding</keyword>
<keyword evidence="9" id="KW-1185">Reference proteome</keyword>
<evidence type="ECO:0000313" key="9">
    <source>
        <dbReference type="Proteomes" id="UP000253664"/>
    </source>
</evidence>
<organism evidence="8 9">
    <name type="scientific">Ophiocordyceps polyrhachis-furcata BCC 54312</name>
    <dbReference type="NCBI Taxonomy" id="1330021"/>
    <lineage>
        <taxon>Eukaryota</taxon>
        <taxon>Fungi</taxon>
        <taxon>Dikarya</taxon>
        <taxon>Ascomycota</taxon>
        <taxon>Pezizomycotina</taxon>
        <taxon>Sordariomycetes</taxon>
        <taxon>Hypocreomycetidae</taxon>
        <taxon>Hypocreales</taxon>
        <taxon>Ophiocordycipitaceae</taxon>
        <taxon>Ophiocordyceps</taxon>
    </lineage>
</organism>
<dbReference type="PROSITE" id="PS50157">
    <property type="entry name" value="ZINC_FINGER_C2H2_2"/>
    <property type="match status" value="6"/>
</dbReference>
<dbReference type="SUPFAM" id="SSF57667">
    <property type="entry name" value="beta-beta-alpha zinc fingers"/>
    <property type="match status" value="3"/>
</dbReference>
<feature type="region of interest" description="Disordered" evidence="6">
    <location>
        <begin position="294"/>
        <end position="324"/>
    </location>
</feature>
<evidence type="ECO:0000259" key="7">
    <source>
        <dbReference type="PROSITE" id="PS50157"/>
    </source>
</evidence>
<dbReference type="SMART" id="SM00355">
    <property type="entry name" value="ZnF_C2H2"/>
    <property type="match status" value="6"/>
</dbReference>
<evidence type="ECO:0000256" key="6">
    <source>
        <dbReference type="SAM" id="MobiDB-lite"/>
    </source>
</evidence>
<dbReference type="PROSITE" id="PS00028">
    <property type="entry name" value="ZINC_FINGER_C2H2_1"/>
    <property type="match status" value="4"/>
</dbReference>
<dbReference type="EMBL" id="LKCN02000002">
    <property type="protein sequence ID" value="RCI15428.1"/>
    <property type="molecule type" value="Genomic_DNA"/>
</dbReference>
<evidence type="ECO:0000256" key="3">
    <source>
        <dbReference type="ARBA" id="ARBA00022771"/>
    </source>
</evidence>
<dbReference type="GO" id="GO:0045944">
    <property type="term" value="P:positive regulation of transcription by RNA polymerase II"/>
    <property type="evidence" value="ECO:0007669"/>
    <property type="project" value="UniProtKB-ARBA"/>
</dbReference>
<proteinExistence type="predicted"/>
<feature type="domain" description="C2H2-type" evidence="7">
    <location>
        <begin position="409"/>
        <end position="440"/>
    </location>
</feature>
<dbReference type="FunFam" id="3.30.160.60:FF:002343">
    <property type="entry name" value="Zinc finger protein 33A"/>
    <property type="match status" value="1"/>
</dbReference>
<reference evidence="8 9" key="1">
    <citation type="journal article" date="2015" name="BMC Genomics">
        <title>Insights from the genome of Ophiocordyceps polyrhachis-furcata to pathogenicity and host specificity in insect fungi.</title>
        <authorList>
            <person name="Wichadakul D."/>
            <person name="Kobmoo N."/>
            <person name="Ingsriswang S."/>
            <person name="Tangphatsornruang S."/>
            <person name="Chantasingh D."/>
            <person name="Luangsa-ard J.J."/>
            <person name="Eurwilaichitr L."/>
        </authorList>
    </citation>
    <scope>NUCLEOTIDE SEQUENCE [LARGE SCALE GENOMIC DNA]</scope>
    <source>
        <strain evidence="8 9">BCC 54312</strain>
    </source>
</reference>
<evidence type="ECO:0000256" key="1">
    <source>
        <dbReference type="ARBA" id="ARBA00022723"/>
    </source>
</evidence>
<comment type="caution">
    <text evidence="8">The sequence shown here is derived from an EMBL/GenBank/DDBJ whole genome shotgun (WGS) entry which is preliminary data.</text>
</comment>
<keyword evidence="2" id="KW-0677">Repeat</keyword>
<protein>
    <recommendedName>
        <fullName evidence="7">C2H2-type domain-containing protein</fullName>
    </recommendedName>
</protein>
<feature type="compositionally biased region" description="Low complexity" evidence="6">
    <location>
        <begin position="313"/>
        <end position="324"/>
    </location>
</feature>
<dbReference type="OrthoDB" id="3437960at2759"/>
<name>A0A367LLX8_9HYPO</name>
<dbReference type="Pfam" id="PF00096">
    <property type="entry name" value="zf-C2H2"/>
    <property type="match status" value="3"/>
</dbReference>
<dbReference type="InterPro" id="IPR050329">
    <property type="entry name" value="GLI_C2H2-zinc-finger"/>
</dbReference>
<dbReference type="PANTHER" id="PTHR19818:SF139">
    <property type="entry name" value="PAIR-RULE PROTEIN ODD-PAIRED"/>
    <property type="match status" value="1"/>
</dbReference>
<dbReference type="STRING" id="1330021.A0A367LLX8"/>
<dbReference type="FunFam" id="3.30.160.60:FF:000557">
    <property type="entry name" value="zinc finger and SCAN domain-containing protein 29"/>
    <property type="match status" value="1"/>
</dbReference>
<dbReference type="InterPro" id="IPR013087">
    <property type="entry name" value="Znf_C2H2_type"/>
</dbReference>